<comment type="caution">
    <text evidence="1">The sequence shown here is derived from an EMBL/GenBank/DDBJ whole genome shotgun (WGS) entry which is preliminary data.</text>
</comment>
<dbReference type="AlphaFoldDB" id="A0A090MPP4"/>
<accession>A0A090MPP4</accession>
<reference evidence="1 2" key="1">
    <citation type="journal article" date="2014" name="Genome Announc.">
        <title>Genome Sequence of Afipia felis Strain 76713, Isolated in Hospital Water Using an Amoeba Co-Culture Procedure.</title>
        <authorList>
            <person name="Benamar S."/>
            <person name="La Scola B."/>
            <person name="Croce O."/>
        </authorList>
    </citation>
    <scope>NUCLEOTIDE SEQUENCE [LARGE SCALE GENOMIC DNA]</scope>
    <source>
        <strain evidence="1 2">76713</strain>
    </source>
</reference>
<dbReference type="EMBL" id="CCAZ020000002">
    <property type="protein sequence ID" value="CEG09335.1"/>
    <property type="molecule type" value="Genomic_DNA"/>
</dbReference>
<sequence>MARLPGSVHGVVVQITTEALARRPNAAFTGNFTHTVSEM</sequence>
<evidence type="ECO:0000313" key="2">
    <source>
        <dbReference type="Proteomes" id="UP000035762"/>
    </source>
</evidence>
<organism evidence="1 2">
    <name type="scientific">Afipia felis</name>
    <name type="common">Cat scratch disease bacillus</name>
    <dbReference type="NCBI Taxonomy" id="1035"/>
    <lineage>
        <taxon>Bacteria</taxon>
        <taxon>Pseudomonadati</taxon>
        <taxon>Pseudomonadota</taxon>
        <taxon>Alphaproteobacteria</taxon>
        <taxon>Hyphomicrobiales</taxon>
        <taxon>Nitrobacteraceae</taxon>
        <taxon>Afipia</taxon>
    </lineage>
</organism>
<keyword evidence="2" id="KW-1185">Reference proteome</keyword>
<dbReference type="Proteomes" id="UP000035762">
    <property type="component" value="Unassembled WGS sequence"/>
</dbReference>
<name>A0A090MPP4_AFIFE</name>
<proteinExistence type="predicted"/>
<protein>
    <submittedName>
        <fullName evidence="1">Uncharacterized protein</fullName>
    </submittedName>
</protein>
<evidence type="ECO:0000313" key="1">
    <source>
        <dbReference type="EMBL" id="CEG09335.1"/>
    </source>
</evidence>
<gene>
    <name evidence="1" type="ORF">BN961_02760</name>
</gene>